<accession>A0ACC0GSA1</accession>
<protein>
    <submittedName>
        <fullName evidence="1">Uncharacterized protein</fullName>
    </submittedName>
</protein>
<proteinExistence type="predicted"/>
<keyword evidence="2" id="KW-1185">Reference proteome</keyword>
<comment type="caution">
    <text evidence="1">The sequence shown here is derived from an EMBL/GenBank/DDBJ whole genome shotgun (WGS) entry which is preliminary data.</text>
</comment>
<dbReference type="EMBL" id="CM045766">
    <property type="protein sequence ID" value="KAI8003914.1"/>
    <property type="molecule type" value="Genomic_DNA"/>
</dbReference>
<reference evidence="1 2" key="1">
    <citation type="journal article" date="2022" name="Plant J.">
        <title>Chromosome-level genome of Camellia lanceoleosa provides a valuable resource for understanding genome evolution and self-incompatibility.</title>
        <authorList>
            <person name="Gong W."/>
            <person name="Xiao S."/>
            <person name="Wang L."/>
            <person name="Liao Z."/>
            <person name="Chang Y."/>
            <person name="Mo W."/>
            <person name="Hu G."/>
            <person name="Li W."/>
            <person name="Zhao G."/>
            <person name="Zhu H."/>
            <person name="Hu X."/>
            <person name="Ji K."/>
            <person name="Xiang X."/>
            <person name="Song Q."/>
            <person name="Yuan D."/>
            <person name="Jin S."/>
            <person name="Zhang L."/>
        </authorList>
    </citation>
    <scope>NUCLEOTIDE SEQUENCE [LARGE SCALE GENOMIC DNA]</scope>
    <source>
        <strain evidence="1">SQ_2022a</strain>
    </source>
</reference>
<sequence>MAEAFDYDTCLGFKRRISQLSDIKIINQPTLLEDQHSNSLSPEPQQQPSEIVSSSKAESETENGLLKKPKCASSNESEPKVLEKKQETEEEDNLGDEGELDCRLVNEKGKELKDCVVGFSGNREFVESKKSSCSRLSVKEVHNKHSVVEDWNKCLTTSCVAFDENQPVSFLKSKEESIADVMIHVSKFTNFHCKRENMGGDASIKINKELDNSLRVVDGNGSVCEGLYKIGKRVEKVGGLKGNCETKKCSVKIEVIDETAVIEMTSACKIGNGIRKEKKGFVGFAKHSERNVKKNVMKQERDGKKEKMPQIREKGAKTMSGTNGKDKLVQNCPEKKGNEAKRAYSREEMEALKSVNLEAQRKMWIEVYCGLAPTVAREYDGLIDSNHQNRTLFSSDTRQQFGKKEMASGVLGVVAAKGRGNHLKIYVH</sequence>
<organism evidence="1 2">
    <name type="scientific">Camellia lanceoleosa</name>
    <dbReference type="NCBI Taxonomy" id="1840588"/>
    <lineage>
        <taxon>Eukaryota</taxon>
        <taxon>Viridiplantae</taxon>
        <taxon>Streptophyta</taxon>
        <taxon>Embryophyta</taxon>
        <taxon>Tracheophyta</taxon>
        <taxon>Spermatophyta</taxon>
        <taxon>Magnoliopsida</taxon>
        <taxon>eudicotyledons</taxon>
        <taxon>Gunneridae</taxon>
        <taxon>Pentapetalae</taxon>
        <taxon>asterids</taxon>
        <taxon>Ericales</taxon>
        <taxon>Theaceae</taxon>
        <taxon>Camellia</taxon>
    </lineage>
</organism>
<gene>
    <name evidence="1" type="ORF">LOK49_LG08G02124</name>
</gene>
<name>A0ACC0GSA1_9ERIC</name>
<evidence type="ECO:0000313" key="1">
    <source>
        <dbReference type="EMBL" id="KAI8003914.1"/>
    </source>
</evidence>
<dbReference type="Proteomes" id="UP001060215">
    <property type="component" value="Chromosome 9"/>
</dbReference>
<evidence type="ECO:0000313" key="2">
    <source>
        <dbReference type="Proteomes" id="UP001060215"/>
    </source>
</evidence>